<reference evidence="3" key="1">
    <citation type="journal article" date="2019" name="Int. J. Syst. Evol. Microbiol.">
        <title>The Global Catalogue of Microorganisms (GCM) 10K type strain sequencing project: providing services to taxonomists for standard genome sequencing and annotation.</title>
        <authorList>
            <consortium name="The Broad Institute Genomics Platform"/>
            <consortium name="The Broad Institute Genome Sequencing Center for Infectious Disease"/>
            <person name="Wu L."/>
            <person name="Ma J."/>
        </authorList>
    </citation>
    <scope>NUCLEOTIDE SEQUENCE [LARGE SCALE GENOMIC DNA]</scope>
    <source>
        <strain evidence="3">CECT 8010</strain>
    </source>
</reference>
<gene>
    <name evidence="2" type="ORF">ACFOW1_10540</name>
</gene>
<feature type="chain" id="PRO_5046084884" evidence="1">
    <location>
        <begin position="23"/>
        <end position="266"/>
    </location>
</feature>
<evidence type="ECO:0000256" key="1">
    <source>
        <dbReference type="SAM" id="SignalP"/>
    </source>
</evidence>
<evidence type="ECO:0000313" key="2">
    <source>
        <dbReference type="EMBL" id="MFC4232330.1"/>
    </source>
</evidence>
<dbReference type="RefSeq" id="WP_379014140.1">
    <property type="nucleotide sequence ID" value="NZ_JBHSDC010000022.1"/>
</dbReference>
<proteinExistence type="predicted"/>
<name>A0ABV8PZS3_9BACT</name>
<keyword evidence="3" id="KW-1185">Reference proteome</keyword>
<evidence type="ECO:0000313" key="3">
    <source>
        <dbReference type="Proteomes" id="UP001595906"/>
    </source>
</evidence>
<comment type="caution">
    <text evidence="2">The sequence shown here is derived from an EMBL/GenBank/DDBJ whole genome shotgun (WGS) entry which is preliminary data.</text>
</comment>
<keyword evidence="1" id="KW-0732">Signal</keyword>
<protein>
    <submittedName>
        <fullName evidence="2">DUF3108 domain-containing protein</fullName>
    </submittedName>
</protein>
<dbReference type="Pfam" id="PF11306">
    <property type="entry name" value="DUF3108"/>
    <property type="match status" value="1"/>
</dbReference>
<accession>A0ABV8PZS3</accession>
<feature type="signal peptide" evidence="1">
    <location>
        <begin position="1"/>
        <end position="22"/>
    </location>
</feature>
<dbReference type="InterPro" id="IPR021457">
    <property type="entry name" value="DUF3108"/>
</dbReference>
<organism evidence="2 3">
    <name type="scientific">Parasediminibacterium paludis</name>
    <dbReference type="NCBI Taxonomy" id="908966"/>
    <lineage>
        <taxon>Bacteria</taxon>
        <taxon>Pseudomonadati</taxon>
        <taxon>Bacteroidota</taxon>
        <taxon>Chitinophagia</taxon>
        <taxon>Chitinophagales</taxon>
        <taxon>Chitinophagaceae</taxon>
        <taxon>Parasediminibacterium</taxon>
    </lineage>
</organism>
<sequence length="266" mass="30518">MKKVVSALLLFTALAWQSPTPANEFCGSIRNRAFQDDERIDYIVFYSVIGIYINAGNASFTAKIEQLNNKPVYHIVGTGSSNTSYDWIFKVRDKYESYIDTATLQPQKFIRNVDEGGYKTYENITFNNRENTAVTTKGLYKVPNCVQDVLSSIYYARNIDFSKYKVDDKIPFSMFLDNEVYNLYIKYLGKETIKTKYGKFDAIKFKPLLVKGTIFEGGEKMTVWVSNDANHVPLRIESPIAVGSVKVDMMGYRNLRSPFTSQKNFR</sequence>
<dbReference type="EMBL" id="JBHSDC010000022">
    <property type="protein sequence ID" value="MFC4232330.1"/>
    <property type="molecule type" value="Genomic_DNA"/>
</dbReference>
<dbReference type="Proteomes" id="UP001595906">
    <property type="component" value="Unassembled WGS sequence"/>
</dbReference>